<dbReference type="STRING" id="43265.A0A545V159"/>
<evidence type="ECO:0000256" key="5">
    <source>
        <dbReference type="ARBA" id="ARBA00034808"/>
    </source>
</evidence>
<dbReference type="AlphaFoldDB" id="A0A545V159"/>
<dbReference type="InterPro" id="IPR001650">
    <property type="entry name" value="Helicase_C-like"/>
</dbReference>
<dbReference type="PROSITE" id="PS51192">
    <property type="entry name" value="HELICASE_ATP_BIND_1"/>
    <property type="match status" value="1"/>
</dbReference>
<keyword evidence="3" id="KW-0067">ATP-binding</keyword>
<keyword evidence="8" id="KW-0347">Helicase</keyword>
<feature type="domain" description="Helicase C-terminal" evidence="7">
    <location>
        <begin position="184"/>
        <end position="334"/>
    </location>
</feature>
<dbReference type="GO" id="GO:0000724">
    <property type="term" value="P:double-strand break repair via homologous recombination"/>
    <property type="evidence" value="ECO:0007669"/>
    <property type="project" value="TreeGrafter"/>
</dbReference>
<keyword evidence="9" id="KW-1185">Reference proteome</keyword>
<dbReference type="GO" id="GO:0005524">
    <property type="term" value="F:ATP binding"/>
    <property type="evidence" value="ECO:0007669"/>
    <property type="project" value="UniProtKB-KW"/>
</dbReference>
<feature type="domain" description="Helicase ATP-binding" evidence="6">
    <location>
        <begin position="1"/>
        <end position="137"/>
    </location>
</feature>
<dbReference type="SUPFAM" id="SSF52540">
    <property type="entry name" value="P-loop containing nucleoside triphosphate hydrolases"/>
    <property type="match status" value="1"/>
</dbReference>
<protein>
    <recommendedName>
        <fullName evidence="5">DNA 3'-5' helicase</fullName>
        <ecNumber evidence="5">5.6.2.4</ecNumber>
    </recommendedName>
</protein>
<dbReference type="GO" id="GO:0043138">
    <property type="term" value="F:3'-5' DNA helicase activity"/>
    <property type="evidence" value="ECO:0007669"/>
    <property type="project" value="UniProtKB-EC"/>
</dbReference>
<keyword evidence="8" id="KW-0378">Hydrolase</keyword>
<comment type="caution">
    <text evidence="8">The sequence shown here is derived from an EMBL/GenBank/DDBJ whole genome shotgun (WGS) entry which is preliminary data.</text>
</comment>
<comment type="similarity">
    <text evidence="1">Belongs to the helicase family. RecQ subfamily.</text>
</comment>
<evidence type="ECO:0000259" key="6">
    <source>
        <dbReference type="PROSITE" id="PS51192"/>
    </source>
</evidence>
<gene>
    <name evidence="8" type="ORF">IF1G_06447</name>
</gene>
<dbReference type="Pfam" id="PF00270">
    <property type="entry name" value="DEAD"/>
    <property type="match status" value="1"/>
</dbReference>
<dbReference type="GO" id="GO:0005694">
    <property type="term" value="C:chromosome"/>
    <property type="evidence" value="ECO:0007669"/>
    <property type="project" value="TreeGrafter"/>
</dbReference>
<dbReference type="SMART" id="SM00490">
    <property type="entry name" value="HELICc"/>
    <property type="match status" value="1"/>
</dbReference>
<evidence type="ECO:0000256" key="3">
    <source>
        <dbReference type="ARBA" id="ARBA00022840"/>
    </source>
</evidence>
<reference evidence="8 9" key="1">
    <citation type="journal article" date="2019" name="Appl. Microbiol. Biotechnol.">
        <title>Genome sequence of Isaria javanica and comparative genome analysis insights into family S53 peptidase evolution in fungal entomopathogens.</title>
        <authorList>
            <person name="Lin R."/>
            <person name="Zhang X."/>
            <person name="Xin B."/>
            <person name="Zou M."/>
            <person name="Gao Y."/>
            <person name="Qin F."/>
            <person name="Hu Q."/>
            <person name="Xie B."/>
            <person name="Cheng X."/>
        </authorList>
    </citation>
    <scope>NUCLEOTIDE SEQUENCE [LARGE SCALE GENOMIC DNA]</scope>
    <source>
        <strain evidence="8 9">IJ1G</strain>
    </source>
</reference>
<proteinExistence type="inferred from homology"/>
<comment type="catalytic activity">
    <reaction evidence="4">
        <text>Couples ATP hydrolysis with the unwinding of duplex DNA by translocating in the 3'-5' direction.</text>
        <dbReference type="EC" id="5.6.2.4"/>
    </reaction>
</comment>
<keyword evidence="2" id="KW-0547">Nucleotide-binding</keyword>
<dbReference type="PANTHER" id="PTHR13710">
    <property type="entry name" value="DNA HELICASE RECQ FAMILY MEMBER"/>
    <property type="match status" value="1"/>
</dbReference>
<dbReference type="PROSITE" id="PS51194">
    <property type="entry name" value="HELICASE_CTER"/>
    <property type="match status" value="1"/>
</dbReference>
<dbReference type="GO" id="GO:0009378">
    <property type="term" value="F:four-way junction helicase activity"/>
    <property type="evidence" value="ECO:0007669"/>
    <property type="project" value="TreeGrafter"/>
</dbReference>
<sequence>MLPAYCSPDSVTIVIMPLVALQEDLHTRCQAAGITSSVWQSGRGMPQSSVVFVTPESACTKGFDDYVYRLQKQGVLDRVVVDECHTLLDASAKFWPKIRKVGEVMQGWGMQRVFLTATLGPEELTTFSEVAAVDMRKCRVFRSPTTYRNIEYSVEVVRSEDGVAQAGRVARKAKARQEEAEDNQVREIVERWQIGDGEGRAIVYAGTIEWVRRLAAKLGCSAYYSSADTRDGKSQMMESWKTEERVIMATNALGMGIDVPDIRLVVHAWMPRRIRDLVQESGRAGRDGGRSRSVVVCGPMTDETAEDGPWAREAATVEYTSKRQCRRITLDRVMDGRVDREECGEAEEACDVCREAATVADGEEAAEAAAWAYNRAGPTLERQAAAARVAECRATTRRMEEAHAWSEMEKRLEEWAGRCVVCRLAGQAGDHEEADCQRMEKGKIRERVTEARAGLEREVWTKRRMERFSGCWWCGLPQRICERWEAVEGDEGQRRMVEGGQCQYGGLLVRVIGTAIGMHGSWVASKAGAEVGTVAFYQWMGKRVEVREGMESNQMCMLLI</sequence>
<dbReference type="PANTHER" id="PTHR13710:SF154">
    <property type="entry name" value="RECQ HELICASE, PUTATIVE (AFU_ORTHOLOGUE AFUA_6G14720)-RELATED"/>
    <property type="match status" value="1"/>
</dbReference>
<dbReference type="Pfam" id="PF00271">
    <property type="entry name" value="Helicase_C"/>
    <property type="match status" value="1"/>
</dbReference>
<name>A0A545V159_9HYPO</name>
<evidence type="ECO:0000256" key="1">
    <source>
        <dbReference type="ARBA" id="ARBA00005446"/>
    </source>
</evidence>
<evidence type="ECO:0000313" key="9">
    <source>
        <dbReference type="Proteomes" id="UP000315783"/>
    </source>
</evidence>
<evidence type="ECO:0000256" key="2">
    <source>
        <dbReference type="ARBA" id="ARBA00022741"/>
    </source>
</evidence>
<accession>A0A545V159</accession>
<organism evidence="8 9">
    <name type="scientific">Cordyceps javanica</name>
    <dbReference type="NCBI Taxonomy" id="43265"/>
    <lineage>
        <taxon>Eukaryota</taxon>
        <taxon>Fungi</taxon>
        <taxon>Dikarya</taxon>
        <taxon>Ascomycota</taxon>
        <taxon>Pezizomycotina</taxon>
        <taxon>Sordariomycetes</taxon>
        <taxon>Hypocreomycetidae</taxon>
        <taxon>Hypocreales</taxon>
        <taxon>Cordycipitaceae</taxon>
        <taxon>Cordyceps</taxon>
    </lineage>
</organism>
<dbReference type="InterPro" id="IPR011545">
    <property type="entry name" value="DEAD/DEAH_box_helicase_dom"/>
</dbReference>
<evidence type="ECO:0000259" key="7">
    <source>
        <dbReference type="PROSITE" id="PS51194"/>
    </source>
</evidence>
<dbReference type="Gene3D" id="3.40.50.300">
    <property type="entry name" value="P-loop containing nucleotide triphosphate hydrolases"/>
    <property type="match status" value="2"/>
</dbReference>
<dbReference type="InterPro" id="IPR014001">
    <property type="entry name" value="Helicase_ATP-bd"/>
</dbReference>
<evidence type="ECO:0000256" key="4">
    <source>
        <dbReference type="ARBA" id="ARBA00034617"/>
    </source>
</evidence>
<dbReference type="InterPro" id="IPR027417">
    <property type="entry name" value="P-loop_NTPase"/>
</dbReference>
<evidence type="ECO:0000313" key="8">
    <source>
        <dbReference type="EMBL" id="TQV95460.1"/>
    </source>
</evidence>
<dbReference type="Proteomes" id="UP000315783">
    <property type="component" value="Unassembled WGS sequence"/>
</dbReference>
<dbReference type="EC" id="5.6.2.4" evidence="5"/>
<dbReference type="GO" id="GO:0005737">
    <property type="term" value="C:cytoplasm"/>
    <property type="evidence" value="ECO:0007669"/>
    <property type="project" value="TreeGrafter"/>
</dbReference>
<dbReference type="EMBL" id="SPUK01000008">
    <property type="protein sequence ID" value="TQV95460.1"/>
    <property type="molecule type" value="Genomic_DNA"/>
</dbReference>
<dbReference type="GO" id="GO:0003676">
    <property type="term" value="F:nucleic acid binding"/>
    <property type="evidence" value="ECO:0007669"/>
    <property type="project" value="InterPro"/>
</dbReference>